<name>A0A7L7LE15_9BACT</name>
<dbReference type="RefSeq" id="WP_182413491.1">
    <property type="nucleotide sequence ID" value="NZ_CP055153.1"/>
</dbReference>
<dbReference type="InterPro" id="IPR011041">
    <property type="entry name" value="Quinoprot_gluc/sorb_DH_b-prop"/>
</dbReference>
<keyword evidence="2" id="KW-0732">Signal</keyword>
<dbReference type="Pfam" id="PF22807">
    <property type="entry name" value="TrAA12"/>
    <property type="match status" value="2"/>
</dbReference>
<dbReference type="InterPro" id="IPR011042">
    <property type="entry name" value="6-blade_b-propeller_TolB-like"/>
</dbReference>
<evidence type="ECO:0000256" key="1">
    <source>
        <dbReference type="SAM" id="MobiDB-lite"/>
    </source>
</evidence>
<dbReference type="Proteomes" id="UP000514509">
    <property type="component" value="Chromosome"/>
</dbReference>
<keyword evidence="5" id="KW-1185">Reference proteome</keyword>
<dbReference type="PANTHER" id="PTHR19328">
    <property type="entry name" value="HEDGEHOG-INTERACTING PROTEIN"/>
    <property type="match status" value="1"/>
</dbReference>
<sequence length="452" mass="49197">MRKFLLAICSLLFAISFTACNSKQNSDTTNTTGSTESGDSTATTTTTSENDTLPKPFATPPTAKNSKVIGWPAGKTPTAPAGFTVTKFTDNLRNPRWIYVAPNGDILVAEASTEESIFKRVQNVGTGKSKKVNTGGSANRITLFRDTNKDGKPEVHKTFLEDLHQPLGMLILNDAFYVANTDALWKYPYKTGQDQITGKGEKILDLPAGGYNNHWTRNIIANADGSKIYISVGSGSNVAENGLDNEQRRANILEINPNGSGERIFGSGLRNPVGMDWAPGTTTLYTVVNERDNLGDDLVPDYLTSVKDGGFYGWPFAYWGPHPDPRMEKEQQPEMVKKTLVPDVPLGSHTASLGLAFYDGKLFPEKYHNGAFVGQHGSWNRSKFVGYKVVFVPFKEGKPAGKPESFLTGFIANADKSEVYGRPVGLAVLPDGALLVADDAANTLWYVRPNKS</sequence>
<evidence type="ECO:0000313" key="4">
    <source>
        <dbReference type="EMBL" id="QMU31051.1"/>
    </source>
</evidence>
<dbReference type="AlphaFoldDB" id="A0A7L7LE15"/>
<dbReference type="KEGG" id="add:HUW48_24850"/>
<feature type="chain" id="PRO_5029768418" evidence="2">
    <location>
        <begin position="20"/>
        <end position="452"/>
    </location>
</feature>
<evidence type="ECO:0000259" key="3">
    <source>
        <dbReference type="Pfam" id="PF22807"/>
    </source>
</evidence>
<accession>A0A7L7LE15</accession>
<dbReference type="PANTHER" id="PTHR19328:SF55">
    <property type="entry name" value="BLR6566 PROTEIN"/>
    <property type="match status" value="1"/>
</dbReference>
<gene>
    <name evidence="4" type="ORF">HUW48_24850</name>
</gene>
<protein>
    <submittedName>
        <fullName evidence="4">Sorbosone dehydrogenase family protein</fullName>
    </submittedName>
</protein>
<dbReference type="EMBL" id="CP055153">
    <property type="protein sequence ID" value="QMU31051.1"/>
    <property type="molecule type" value="Genomic_DNA"/>
</dbReference>
<dbReference type="Gene3D" id="2.120.10.30">
    <property type="entry name" value="TolB, C-terminal domain"/>
    <property type="match status" value="1"/>
</dbReference>
<dbReference type="SUPFAM" id="SSF50952">
    <property type="entry name" value="Soluble quinoprotein glucose dehydrogenase"/>
    <property type="match status" value="1"/>
</dbReference>
<dbReference type="InterPro" id="IPR054539">
    <property type="entry name" value="Beta-prop_PDH"/>
</dbReference>
<dbReference type="PROSITE" id="PS51257">
    <property type="entry name" value="PROKAR_LIPOPROTEIN"/>
    <property type="match status" value="1"/>
</dbReference>
<feature type="compositionally biased region" description="Low complexity" evidence="1">
    <location>
        <begin position="25"/>
        <end position="51"/>
    </location>
</feature>
<evidence type="ECO:0000256" key="2">
    <source>
        <dbReference type="SAM" id="SignalP"/>
    </source>
</evidence>
<feature type="domain" description="Pyrroloquinoline quinone-dependent pyranose dehydrogenase beta-propeller" evidence="3">
    <location>
        <begin position="78"/>
        <end position="294"/>
    </location>
</feature>
<reference evidence="4 5" key="1">
    <citation type="submission" date="2020-08" db="EMBL/GenBank/DDBJ databases">
        <title>Adhaeribacter dokdonensis sp. nov., isolated from the rhizosphere of Elymus tsukushiensis, a plant native to the Dokdo Islands, Republic of Korea.</title>
        <authorList>
            <person name="Ghim S.Y."/>
        </authorList>
    </citation>
    <scope>NUCLEOTIDE SEQUENCE [LARGE SCALE GENOMIC DNA]</scope>
    <source>
        <strain evidence="4 5">KUDC8001</strain>
    </source>
</reference>
<proteinExistence type="predicted"/>
<evidence type="ECO:0000313" key="5">
    <source>
        <dbReference type="Proteomes" id="UP000514509"/>
    </source>
</evidence>
<feature type="region of interest" description="Disordered" evidence="1">
    <location>
        <begin position="24"/>
        <end position="73"/>
    </location>
</feature>
<feature type="domain" description="Pyrroloquinoline quinone-dependent pyranose dehydrogenase beta-propeller" evidence="3">
    <location>
        <begin position="339"/>
        <end position="448"/>
    </location>
</feature>
<organism evidence="4 5">
    <name type="scientific">Adhaeribacter radiodurans</name>
    <dbReference type="NCBI Taxonomy" id="2745197"/>
    <lineage>
        <taxon>Bacteria</taxon>
        <taxon>Pseudomonadati</taxon>
        <taxon>Bacteroidota</taxon>
        <taxon>Cytophagia</taxon>
        <taxon>Cytophagales</taxon>
        <taxon>Hymenobacteraceae</taxon>
        <taxon>Adhaeribacter</taxon>
    </lineage>
</organism>
<feature type="signal peptide" evidence="2">
    <location>
        <begin position="1"/>
        <end position="19"/>
    </location>
</feature>